<reference evidence="1 2" key="1">
    <citation type="journal article" date="2016" name="J. Zhejiang Univ. Sci. B">
        <title>Antibiotic resistance mechanisms of Myroides sp.</title>
        <authorList>
            <person name="Hu S."/>
            <person name="Yuan S."/>
            <person name="Qu H."/>
            <person name="Jiang T."/>
            <person name="Zhou Y."/>
            <person name="Wang M."/>
            <person name="Ming D."/>
        </authorList>
    </citation>
    <scope>NUCLEOTIDE SEQUENCE [LARGE SCALE GENOMIC DNA]</scope>
    <source>
        <strain evidence="1 2">PR63039</strain>
    </source>
</reference>
<dbReference type="Proteomes" id="UP000069030">
    <property type="component" value="Chromosome"/>
</dbReference>
<dbReference type="AlphaFoldDB" id="A0AAI8C6P3"/>
<dbReference type="KEGG" id="mod:AS202_13635"/>
<organism evidence="1 2">
    <name type="scientific">Myroides odoratimimus</name>
    <dbReference type="NCBI Taxonomy" id="76832"/>
    <lineage>
        <taxon>Bacteria</taxon>
        <taxon>Pseudomonadati</taxon>
        <taxon>Bacteroidota</taxon>
        <taxon>Flavobacteriia</taxon>
        <taxon>Flavobacteriales</taxon>
        <taxon>Flavobacteriaceae</taxon>
        <taxon>Myroides</taxon>
    </lineage>
</organism>
<evidence type="ECO:0000313" key="2">
    <source>
        <dbReference type="Proteomes" id="UP000069030"/>
    </source>
</evidence>
<dbReference type="GeneID" id="66975763"/>
<accession>A0AAI8C6P3</accession>
<protein>
    <submittedName>
        <fullName evidence="1">Uncharacterized protein</fullName>
    </submittedName>
</protein>
<sequence>MAIFKGSFIEFEKYVGPTTNKIITRLGKELKKTQKSCQNHQLGGEYCGVWKRLDAAHFSSKGRDRKSIIKVLLDSNFKIDDDLYEIDLDKFVSVFEDEHRMGELDSNLIMLCRQHHVAYDLPYKGKSFGGDYEVVEIAENDSITPLLLNKDISEHKTQLVKNAILEAVRHLAINSKNCSYAKFTNMKWQFDIKEEKLTQDLYFIFYTPRDYSFDIAKLTQQEIERITSDLKQKEYDDRKVEKSFVFLFDGEYYIEKNTNCKMEIIYSNHFEIS</sequence>
<gene>
    <name evidence="1" type="ORF">AS202_13635</name>
</gene>
<evidence type="ECO:0000313" key="1">
    <source>
        <dbReference type="EMBL" id="ALU27134.1"/>
    </source>
</evidence>
<name>A0AAI8C6P3_9FLAO</name>
<proteinExistence type="predicted"/>
<dbReference type="RefSeq" id="WP_006265194.1">
    <property type="nucleotide sequence ID" value="NZ_CP013690.1"/>
</dbReference>
<dbReference type="EMBL" id="CP013690">
    <property type="protein sequence ID" value="ALU27134.1"/>
    <property type="molecule type" value="Genomic_DNA"/>
</dbReference>